<keyword evidence="3" id="KW-1185">Reference proteome</keyword>
<feature type="compositionally biased region" description="Basic residues" evidence="1">
    <location>
        <begin position="252"/>
        <end position="262"/>
    </location>
</feature>
<organism evidence="2 3">
    <name type="scientific">Conoideocrella luteorostrata</name>
    <dbReference type="NCBI Taxonomy" id="1105319"/>
    <lineage>
        <taxon>Eukaryota</taxon>
        <taxon>Fungi</taxon>
        <taxon>Dikarya</taxon>
        <taxon>Ascomycota</taxon>
        <taxon>Pezizomycotina</taxon>
        <taxon>Sordariomycetes</taxon>
        <taxon>Hypocreomycetidae</taxon>
        <taxon>Hypocreales</taxon>
        <taxon>Clavicipitaceae</taxon>
        <taxon>Conoideocrella</taxon>
    </lineage>
</organism>
<feature type="region of interest" description="Disordered" evidence="1">
    <location>
        <begin position="246"/>
        <end position="282"/>
    </location>
</feature>
<evidence type="ECO:0000313" key="2">
    <source>
        <dbReference type="EMBL" id="KAK2591531.1"/>
    </source>
</evidence>
<evidence type="ECO:0000256" key="1">
    <source>
        <dbReference type="SAM" id="MobiDB-lite"/>
    </source>
</evidence>
<name>A0AAJ0CIT8_9HYPO</name>
<proteinExistence type="predicted"/>
<comment type="caution">
    <text evidence="2">The sequence shown here is derived from an EMBL/GenBank/DDBJ whole genome shotgun (WGS) entry which is preliminary data.</text>
</comment>
<feature type="region of interest" description="Disordered" evidence="1">
    <location>
        <begin position="448"/>
        <end position="469"/>
    </location>
</feature>
<dbReference type="Proteomes" id="UP001251528">
    <property type="component" value="Unassembled WGS sequence"/>
</dbReference>
<gene>
    <name evidence="2" type="ORF">QQS21_010781</name>
</gene>
<dbReference type="AlphaFoldDB" id="A0AAJ0CIT8"/>
<feature type="region of interest" description="Disordered" evidence="1">
    <location>
        <begin position="84"/>
        <end position="113"/>
    </location>
</feature>
<feature type="compositionally biased region" description="Basic and acidic residues" evidence="1">
    <location>
        <begin position="263"/>
        <end position="279"/>
    </location>
</feature>
<sequence length="534" mass="61497">MNENKDMERIITCIFCSRMVMVRDSRPTMDLEKMWSRSTYHITFCHMCVSVGCRRHQDRDEGLFESLSHRGDLRVERRHQVVTRTKQAETYRTATEQHTRYRRSRKSTPPEPRLEATMRTVAKMTKNEQILAHPLMNALTNVPDFRDGLLLSMLGPTDVSMIMNVFGLPLSSEERWTIKDPRKCWESGFGSTMITLWVVIWFNDDNNMVKYQILNDTIMEIVTRHPQARLVRSYLARDDELERHHRGDARDRYHRLHRHRDQRLRGQQDRVPQTERHGQEVVQRQHTPVLRGYPVLMRDDRREGDHILVRATRVKAGTLVVMGITKTNPQFNSTCNTVNYGHIPNDVRVRMGNNYCNRGCEAICVGWRCCTCGFKSVVGYYHLTVKMLVHDDAFGNPHGFCNTCLTENEYTVSCASNETRNSTSYADDITAVDREVYENMTGVKYVSPSETISDSGSDGSSYHSYTSSESDTYTNKYEQTNYNVDSNGSVTVSSVAEMLMNLLDVTVDSMDTYNDVIPPTPRDADPTILMACSN</sequence>
<accession>A0AAJ0CIT8</accession>
<feature type="compositionally biased region" description="Low complexity" evidence="1">
    <location>
        <begin position="449"/>
        <end position="469"/>
    </location>
</feature>
<dbReference type="EMBL" id="JASWJB010000328">
    <property type="protein sequence ID" value="KAK2591531.1"/>
    <property type="molecule type" value="Genomic_DNA"/>
</dbReference>
<reference evidence="2" key="1">
    <citation type="submission" date="2023-06" db="EMBL/GenBank/DDBJ databases">
        <title>Conoideocrella luteorostrata (Hypocreales: Clavicipitaceae), a potential biocontrol fungus for elongate hemlock scale in United States Christmas tree production areas.</title>
        <authorList>
            <person name="Barrett H."/>
            <person name="Lovett B."/>
            <person name="Macias A.M."/>
            <person name="Stajich J.E."/>
            <person name="Kasson M.T."/>
        </authorList>
    </citation>
    <scope>NUCLEOTIDE SEQUENCE</scope>
    <source>
        <strain evidence="2">ARSEF 14590</strain>
    </source>
</reference>
<feature type="compositionally biased region" description="Polar residues" evidence="1">
    <location>
        <begin position="84"/>
        <end position="96"/>
    </location>
</feature>
<protein>
    <submittedName>
        <fullName evidence="2">Uncharacterized protein</fullName>
    </submittedName>
</protein>
<evidence type="ECO:0000313" key="3">
    <source>
        <dbReference type="Proteomes" id="UP001251528"/>
    </source>
</evidence>